<dbReference type="CDD" id="cd01368">
    <property type="entry name" value="KISc_KIF23_like"/>
    <property type="match status" value="1"/>
</dbReference>
<dbReference type="PANTHER" id="PTHR47970">
    <property type="entry name" value="KINESIN-LIKE PROTEIN KIF11"/>
    <property type="match status" value="1"/>
</dbReference>
<protein>
    <recommendedName>
        <fullName evidence="11">Kinesin-like protein</fullName>
    </recommendedName>
</protein>
<keyword evidence="7 12" id="KW-0175">Coiled coil</keyword>
<evidence type="ECO:0000256" key="4">
    <source>
        <dbReference type="ARBA" id="ARBA00022701"/>
    </source>
</evidence>
<feature type="compositionally biased region" description="Basic residues" evidence="13">
    <location>
        <begin position="1"/>
        <end position="13"/>
    </location>
</feature>
<evidence type="ECO:0000256" key="12">
    <source>
        <dbReference type="SAM" id="Coils"/>
    </source>
</evidence>
<feature type="region of interest" description="Disordered" evidence="13">
    <location>
        <begin position="885"/>
        <end position="906"/>
    </location>
</feature>
<evidence type="ECO:0000256" key="2">
    <source>
        <dbReference type="ARBA" id="ARBA00022490"/>
    </source>
</evidence>
<dbReference type="GO" id="GO:0008574">
    <property type="term" value="F:plus-end-directed microtubule motor activity"/>
    <property type="evidence" value="ECO:0007669"/>
    <property type="project" value="TreeGrafter"/>
</dbReference>
<dbReference type="InterPro" id="IPR047149">
    <property type="entry name" value="KIF11-like"/>
</dbReference>
<dbReference type="InterPro" id="IPR019821">
    <property type="entry name" value="Kinesin_motor_CS"/>
</dbReference>
<comment type="subcellular location">
    <subcellularLocation>
        <location evidence="1">Cytoplasm</location>
        <location evidence="1">Cytoskeleton</location>
        <location evidence="1">Spindle</location>
    </subcellularLocation>
</comment>
<dbReference type="SMART" id="SM00129">
    <property type="entry name" value="KISc"/>
    <property type="match status" value="1"/>
</dbReference>
<dbReference type="PROSITE" id="PS00411">
    <property type="entry name" value="KINESIN_MOTOR_1"/>
    <property type="match status" value="1"/>
</dbReference>
<keyword evidence="5 10" id="KW-0547">Nucleotide-binding</keyword>
<feature type="region of interest" description="Disordered" evidence="13">
    <location>
        <begin position="178"/>
        <end position="206"/>
    </location>
</feature>
<evidence type="ECO:0000313" key="16">
    <source>
        <dbReference type="RefSeq" id="XP_023930763.1"/>
    </source>
</evidence>
<dbReference type="KEGG" id="lak:106177602"/>
<gene>
    <name evidence="16" type="primary">LOC106177602</name>
</gene>
<dbReference type="InterPro" id="IPR036961">
    <property type="entry name" value="Kinesin_motor_dom_sf"/>
</dbReference>
<keyword evidence="2" id="KW-0963">Cytoplasm</keyword>
<dbReference type="OrthoDB" id="2403182at2759"/>
<evidence type="ECO:0000256" key="10">
    <source>
        <dbReference type="PROSITE-ProRule" id="PRU00283"/>
    </source>
</evidence>
<dbReference type="GO" id="GO:0005876">
    <property type="term" value="C:spindle microtubule"/>
    <property type="evidence" value="ECO:0007669"/>
    <property type="project" value="TreeGrafter"/>
</dbReference>
<dbReference type="InterPro" id="IPR027417">
    <property type="entry name" value="P-loop_NTPase"/>
</dbReference>
<feature type="region of interest" description="Disordered" evidence="13">
    <location>
        <begin position="1"/>
        <end position="26"/>
    </location>
</feature>
<dbReference type="STRING" id="7574.A0A2R2MKN5"/>
<evidence type="ECO:0000256" key="6">
    <source>
        <dbReference type="ARBA" id="ARBA00022840"/>
    </source>
</evidence>
<reference evidence="16" key="1">
    <citation type="submission" date="2025-08" db="UniProtKB">
        <authorList>
            <consortium name="RefSeq"/>
        </authorList>
    </citation>
    <scope>IDENTIFICATION</scope>
    <source>
        <tissue evidence="16">Gonads</tissue>
    </source>
</reference>
<evidence type="ECO:0000256" key="9">
    <source>
        <dbReference type="ARBA" id="ARBA00023212"/>
    </source>
</evidence>
<dbReference type="GO" id="GO:0005634">
    <property type="term" value="C:nucleus"/>
    <property type="evidence" value="ECO:0007669"/>
    <property type="project" value="TreeGrafter"/>
</dbReference>
<sequence>MKPQRGKTPRKFPRQNSQPKDPVEVYCRIRPPDDPNIETCVKLLDERTVQISPSENSQAYKNGVYKETQYAFKYVFDEYVSQKAVFDTVASPLVEDLLRGKNGLMFTYGVTGSGKTYTMTGKPSDPGTLVRSLDMIFNSISSVQAKKYVFMPDKMNGYDVQTEADAMVERQKRDVMPRFDAPRTPATPKNSKKTEFGDAPRITDPSRVNDIEEDNNYAVFVSYIEIYNNYIYDLLEELPYDPITGYRAPNSKILREDGDRSMYVSNCTEVEVKSAEEAFDVLLKGQKRRKVAHTALNTESSRSHSVFNIRLVQAPLDPLGEEVLQDKSRVCSSQLALVDLAGSERLVRTNNVGDRLREAGNINQSLMALRACMDALRENQLLGANKMVPYRDSKLTHLFKNYFDGEGKVRMIVTVNPAAKEYDETVQVMRFAEVTQEVQVARPQQVQFDYGLAKGRRRMNQQYKEAMTKMGEEGSTSQKTLAYSMGPSFPALQLLDPSDESVIVPLIQFLAEREMRRNTLITDLNSKSRIHAQSLLDPSDESVIVPLIQFLAEREMRRNTLITDLNSKFDQFRAQLLKTEKENMDLRHRNDELENLLGKRDNSFERVEKKLRSLQKSHDQLERKNTQFENMKRELETELNEKDWKILREKSERERMKSEFKSKMVLTQQHMEDQLEKEKRKIEEEAEAQLWQRERTLQALKSIIDSNEIDTPTQPPAKAPRRGPAVAPKPRYMTSTIASRVQTKSDQDLRYTGRTPKPATRSGRTYGPKATERRAPSPPPKGSQPVYNPKAHRRSKSSHEVWLEHKPAGTIELDTVLQPNLRKKKSVSKLEVKDTMTASKYILQHQEQASDGEMQTKLYKANVVPTAGGGASVVFNDVETLRQISPGTRKRRSPQPKAEDFEGQWTDTEDRCAVALEGHATKRSKFSGV</sequence>
<dbReference type="InParanoid" id="A0A2R2MKN5"/>
<organism evidence="15 16">
    <name type="scientific">Lingula anatina</name>
    <name type="common">Brachiopod</name>
    <name type="synonym">Lingula unguis</name>
    <dbReference type="NCBI Taxonomy" id="7574"/>
    <lineage>
        <taxon>Eukaryota</taxon>
        <taxon>Metazoa</taxon>
        <taxon>Spiralia</taxon>
        <taxon>Lophotrochozoa</taxon>
        <taxon>Brachiopoda</taxon>
        <taxon>Linguliformea</taxon>
        <taxon>Lingulata</taxon>
        <taxon>Lingulida</taxon>
        <taxon>Linguloidea</taxon>
        <taxon>Lingulidae</taxon>
        <taxon>Lingula</taxon>
    </lineage>
</organism>
<keyword evidence="9" id="KW-0206">Cytoskeleton</keyword>
<dbReference type="Gene3D" id="2.60.40.4330">
    <property type="entry name" value="Kinesin-like protein Kif23, Arf6-interacting domain"/>
    <property type="match status" value="1"/>
</dbReference>
<evidence type="ECO:0000313" key="15">
    <source>
        <dbReference type="Proteomes" id="UP000085678"/>
    </source>
</evidence>
<dbReference type="GO" id="GO:0051231">
    <property type="term" value="P:spindle elongation"/>
    <property type="evidence" value="ECO:0007669"/>
    <property type="project" value="TreeGrafter"/>
</dbReference>
<evidence type="ECO:0000256" key="1">
    <source>
        <dbReference type="ARBA" id="ARBA00004186"/>
    </source>
</evidence>
<keyword evidence="3" id="KW-0597">Phosphoprotein</keyword>
<evidence type="ECO:0000256" key="11">
    <source>
        <dbReference type="RuleBase" id="RU000394"/>
    </source>
</evidence>
<dbReference type="InterPro" id="IPR038105">
    <property type="entry name" value="Kif23_Arf-bd_sf"/>
</dbReference>
<evidence type="ECO:0000256" key="5">
    <source>
        <dbReference type="ARBA" id="ARBA00022741"/>
    </source>
</evidence>
<dbReference type="FunCoup" id="A0A2R2MKN5">
    <property type="interactions" value="634"/>
</dbReference>
<feature type="binding site" evidence="10">
    <location>
        <begin position="109"/>
        <end position="116"/>
    </location>
    <ligand>
        <name>ATP</name>
        <dbReference type="ChEBI" id="CHEBI:30616"/>
    </ligand>
</feature>
<dbReference type="Pfam" id="PF16540">
    <property type="entry name" value="MKLP1_Arf_bdg"/>
    <property type="match status" value="1"/>
</dbReference>
<dbReference type="GO" id="GO:0090307">
    <property type="term" value="P:mitotic spindle assembly"/>
    <property type="evidence" value="ECO:0007669"/>
    <property type="project" value="TreeGrafter"/>
</dbReference>
<dbReference type="SUPFAM" id="SSF52540">
    <property type="entry name" value="P-loop containing nucleoside triphosphate hydrolases"/>
    <property type="match status" value="1"/>
</dbReference>
<evidence type="ECO:0000256" key="7">
    <source>
        <dbReference type="ARBA" id="ARBA00023054"/>
    </source>
</evidence>
<evidence type="ECO:0000259" key="14">
    <source>
        <dbReference type="PROSITE" id="PS50067"/>
    </source>
</evidence>
<dbReference type="Gene3D" id="3.40.850.10">
    <property type="entry name" value="Kinesin motor domain"/>
    <property type="match status" value="1"/>
</dbReference>
<dbReference type="AlphaFoldDB" id="A0A2R2MKN5"/>
<dbReference type="GO" id="GO:0072686">
    <property type="term" value="C:mitotic spindle"/>
    <property type="evidence" value="ECO:0007669"/>
    <property type="project" value="TreeGrafter"/>
</dbReference>
<evidence type="ECO:0000256" key="8">
    <source>
        <dbReference type="ARBA" id="ARBA00023175"/>
    </source>
</evidence>
<keyword evidence="6 10" id="KW-0067">ATP-binding</keyword>
<dbReference type="InterPro" id="IPR032384">
    <property type="entry name" value="Kif23_Arf-bd"/>
</dbReference>
<dbReference type="GeneID" id="106177602"/>
<accession>A0A2R2MKN5</accession>
<dbReference type="PRINTS" id="PR00380">
    <property type="entry name" value="KINESINHEAVY"/>
</dbReference>
<feature type="coiled-coil region" evidence="12">
    <location>
        <begin position="665"/>
        <end position="692"/>
    </location>
</feature>
<name>A0A2R2MKN5_LINAN</name>
<dbReference type="InterPro" id="IPR001752">
    <property type="entry name" value="Kinesin_motor_dom"/>
</dbReference>
<dbReference type="GO" id="GO:0005524">
    <property type="term" value="F:ATP binding"/>
    <property type="evidence" value="ECO:0007669"/>
    <property type="project" value="UniProtKB-UniRule"/>
</dbReference>
<comment type="similarity">
    <text evidence="10 11">Belongs to the TRAFAC class myosin-kinesin ATPase superfamily. Kinesin family.</text>
</comment>
<feature type="coiled-coil region" evidence="12">
    <location>
        <begin position="562"/>
        <end position="641"/>
    </location>
</feature>
<feature type="compositionally biased region" description="Polar residues" evidence="13">
    <location>
        <begin position="733"/>
        <end position="742"/>
    </location>
</feature>
<feature type="region of interest" description="Disordered" evidence="13">
    <location>
        <begin position="705"/>
        <end position="802"/>
    </location>
</feature>
<keyword evidence="15" id="KW-1185">Reference proteome</keyword>
<dbReference type="GO" id="GO:0008017">
    <property type="term" value="F:microtubule binding"/>
    <property type="evidence" value="ECO:0007669"/>
    <property type="project" value="InterPro"/>
</dbReference>
<dbReference type="RefSeq" id="XP_023930763.1">
    <property type="nucleotide sequence ID" value="XM_024074995.1"/>
</dbReference>
<dbReference type="PROSITE" id="PS50067">
    <property type="entry name" value="KINESIN_MOTOR_2"/>
    <property type="match status" value="1"/>
</dbReference>
<evidence type="ECO:0000256" key="13">
    <source>
        <dbReference type="SAM" id="MobiDB-lite"/>
    </source>
</evidence>
<feature type="domain" description="Kinesin motor" evidence="14">
    <location>
        <begin position="22"/>
        <end position="438"/>
    </location>
</feature>
<dbReference type="Proteomes" id="UP000085678">
    <property type="component" value="Unplaced"/>
</dbReference>
<proteinExistence type="inferred from homology"/>
<dbReference type="PANTHER" id="PTHR47970:SF29">
    <property type="entry name" value="KINESIN FAMILY MEMBER 20B"/>
    <property type="match status" value="1"/>
</dbReference>
<keyword evidence="4 11" id="KW-0493">Microtubule</keyword>
<dbReference type="GO" id="GO:0007018">
    <property type="term" value="P:microtubule-based movement"/>
    <property type="evidence" value="ECO:0007669"/>
    <property type="project" value="InterPro"/>
</dbReference>
<keyword evidence="8 10" id="KW-0505">Motor protein</keyword>
<dbReference type="Pfam" id="PF00225">
    <property type="entry name" value="Kinesin"/>
    <property type="match status" value="1"/>
</dbReference>
<evidence type="ECO:0000256" key="3">
    <source>
        <dbReference type="ARBA" id="ARBA00022553"/>
    </source>
</evidence>